<dbReference type="PANTHER" id="PTHR22600:SF26">
    <property type="entry name" value="BETA-N-ACETYLHEXOSAMINIDASE"/>
    <property type="match status" value="1"/>
</dbReference>
<reference evidence="12" key="1">
    <citation type="submission" date="2023-03" db="EMBL/GenBank/DDBJ databases">
        <title>Massive genome expansion in bonnet fungi (Mycena s.s.) driven by repeated elements and novel gene families across ecological guilds.</title>
        <authorList>
            <consortium name="Lawrence Berkeley National Laboratory"/>
            <person name="Harder C.B."/>
            <person name="Miyauchi S."/>
            <person name="Viragh M."/>
            <person name="Kuo A."/>
            <person name="Thoen E."/>
            <person name="Andreopoulos B."/>
            <person name="Lu D."/>
            <person name="Skrede I."/>
            <person name="Drula E."/>
            <person name="Henrissat B."/>
            <person name="Morin E."/>
            <person name="Kohler A."/>
            <person name="Barry K."/>
            <person name="LaButti K."/>
            <person name="Morin E."/>
            <person name="Salamov A."/>
            <person name="Lipzen A."/>
            <person name="Mereny Z."/>
            <person name="Hegedus B."/>
            <person name="Baldrian P."/>
            <person name="Stursova M."/>
            <person name="Weitz H."/>
            <person name="Taylor A."/>
            <person name="Grigoriev I.V."/>
            <person name="Nagy L.G."/>
            <person name="Martin F."/>
            <person name="Kauserud H."/>
        </authorList>
    </citation>
    <scope>NUCLEOTIDE SEQUENCE</scope>
    <source>
        <strain evidence="12">CBHHK067</strain>
    </source>
</reference>
<dbReference type="InterPro" id="IPR017853">
    <property type="entry name" value="GH"/>
</dbReference>
<evidence type="ECO:0000256" key="6">
    <source>
        <dbReference type="ARBA" id="ARBA00023295"/>
    </source>
</evidence>
<evidence type="ECO:0000256" key="1">
    <source>
        <dbReference type="ARBA" id="ARBA00001231"/>
    </source>
</evidence>
<dbReference type="GO" id="GO:0005975">
    <property type="term" value="P:carbohydrate metabolic process"/>
    <property type="evidence" value="ECO:0007669"/>
    <property type="project" value="InterPro"/>
</dbReference>
<evidence type="ECO:0000256" key="2">
    <source>
        <dbReference type="ARBA" id="ARBA00006285"/>
    </source>
</evidence>
<organism evidence="12 13">
    <name type="scientific">Mycena rosella</name>
    <name type="common">Pink bonnet</name>
    <name type="synonym">Agaricus rosellus</name>
    <dbReference type="NCBI Taxonomy" id="1033263"/>
    <lineage>
        <taxon>Eukaryota</taxon>
        <taxon>Fungi</taxon>
        <taxon>Dikarya</taxon>
        <taxon>Basidiomycota</taxon>
        <taxon>Agaricomycotina</taxon>
        <taxon>Agaricomycetes</taxon>
        <taxon>Agaricomycetidae</taxon>
        <taxon>Agaricales</taxon>
        <taxon>Marasmiineae</taxon>
        <taxon>Mycenaceae</taxon>
        <taxon>Mycena</taxon>
    </lineage>
</organism>
<dbReference type="Proteomes" id="UP001221757">
    <property type="component" value="Unassembled WGS sequence"/>
</dbReference>
<dbReference type="InterPro" id="IPR025705">
    <property type="entry name" value="Beta_hexosaminidase_sua/sub"/>
</dbReference>
<evidence type="ECO:0000259" key="10">
    <source>
        <dbReference type="Pfam" id="PF00728"/>
    </source>
</evidence>
<keyword evidence="4 7" id="KW-0378">Hydrolase</keyword>
<dbReference type="Gene3D" id="3.20.20.80">
    <property type="entry name" value="Glycosidases"/>
    <property type="match status" value="1"/>
</dbReference>
<dbReference type="InterPro" id="IPR029018">
    <property type="entry name" value="Hex-like_dom2"/>
</dbReference>
<feature type="active site" description="Proton donor" evidence="8">
    <location>
        <position position="315"/>
    </location>
</feature>
<keyword evidence="13" id="KW-1185">Reference proteome</keyword>
<dbReference type="SUPFAM" id="SSF55545">
    <property type="entry name" value="beta-N-acetylhexosaminidase-like domain"/>
    <property type="match status" value="1"/>
</dbReference>
<dbReference type="GO" id="GO:0016020">
    <property type="term" value="C:membrane"/>
    <property type="evidence" value="ECO:0007669"/>
    <property type="project" value="TreeGrafter"/>
</dbReference>
<dbReference type="Gene3D" id="3.30.379.10">
    <property type="entry name" value="Chitobiase/beta-hexosaminidase domain 2-like"/>
    <property type="match status" value="1"/>
</dbReference>
<keyword evidence="6 7" id="KW-0326">Glycosidase</keyword>
<evidence type="ECO:0000256" key="3">
    <source>
        <dbReference type="ARBA" id="ARBA00022729"/>
    </source>
</evidence>
<evidence type="ECO:0000256" key="7">
    <source>
        <dbReference type="PIRNR" id="PIRNR001093"/>
    </source>
</evidence>
<proteinExistence type="inferred from homology"/>
<gene>
    <name evidence="12" type="ORF">B0H17DRAFT_1230444</name>
</gene>
<comment type="similarity">
    <text evidence="2 7">Belongs to the glycosyl hydrolase 20 family.</text>
</comment>
<comment type="catalytic activity">
    <reaction evidence="1 7">
        <text>Hydrolysis of terminal non-reducing N-acetyl-D-hexosamine residues in N-acetyl-beta-D-hexosaminides.</text>
        <dbReference type="EC" id="3.2.1.52"/>
    </reaction>
</comment>
<dbReference type="InterPro" id="IPR029019">
    <property type="entry name" value="HEX_eukaryotic_N"/>
</dbReference>
<protein>
    <recommendedName>
        <fullName evidence="7">Beta-hexosaminidase</fullName>
        <ecNumber evidence="7">3.2.1.52</ecNumber>
    </recommendedName>
</protein>
<dbReference type="PIRSF" id="PIRSF001093">
    <property type="entry name" value="B-hxosamndse_ab_euk"/>
    <property type="match status" value="1"/>
</dbReference>
<feature type="chain" id="PRO_5041953560" description="Beta-hexosaminidase" evidence="9">
    <location>
        <begin position="19"/>
        <end position="546"/>
    </location>
</feature>
<evidence type="ECO:0000256" key="8">
    <source>
        <dbReference type="PIRSR" id="PIRSR001093-1"/>
    </source>
</evidence>
<dbReference type="Pfam" id="PF14845">
    <property type="entry name" value="Glycohydro_20b2"/>
    <property type="match status" value="1"/>
</dbReference>
<dbReference type="GO" id="GO:0030203">
    <property type="term" value="P:glycosaminoglycan metabolic process"/>
    <property type="evidence" value="ECO:0007669"/>
    <property type="project" value="TreeGrafter"/>
</dbReference>
<evidence type="ECO:0000313" key="12">
    <source>
        <dbReference type="EMBL" id="KAJ7681482.1"/>
    </source>
</evidence>
<dbReference type="EC" id="3.2.1.52" evidence="7"/>
<name>A0AAD7D711_MYCRO</name>
<keyword evidence="3 9" id="KW-0732">Signal</keyword>
<dbReference type="SUPFAM" id="SSF51445">
    <property type="entry name" value="(Trans)glycosidases"/>
    <property type="match status" value="1"/>
</dbReference>
<feature type="domain" description="Glycoside hydrolase family 20 catalytic" evidence="10">
    <location>
        <begin position="163"/>
        <end position="426"/>
    </location>
</feature>
<dbReference type="PRINTS" id="PR00738">
    <property type="entry name" value="GLHYDRLASE20"/>
</dbReference>
<keyword evidence="5" id="KW-0325">Glycoprotein</keyword>
<dbReference type="EMBL" id="JARKIE010000117">
    <property type="protein sequence ID" value="KAJ7681482.1"/>
    <property type="molecule type" value="Genomic_DNA"/>
</dbReference>
<feature type="domain" description="Beta-hexosaminidase eukaryotic type N-terminal" evidence="11">
    <location>
        <begin position="19"/>
        <end position="138"/>
    </location>
</feature>
<dbReference type="PANTHER" id="PTHR22600">
    <property type="entry name" value="BETA-HEXOSAMINIDASE"/>
    <property type="match status" value="1"/>
</dbReference>
<evidence type="ECO:0000259" key="11">
    <source>
        <dbReference type="Pfam" id="PF14845"/>
    </source>
</evidence>
<feature type="signal peptide" evidence="9">
    <location>
        <begin position="1"/>
        <end position="18"/>
    </location>
</feature>
<evidence type="ECO:0000256" key="5">
    <source>
        <dbReference type="ARBA" id="ARBA00023180"/>
    </source>
</evidence>
<dbReference type="Pfam" id="PF00728">
    <property type="entry name" value="Glyco_hydro_20"/>
    <property type="match status" value="1"/>
</dbReference>
<evidence type="ECO:0000256" key="9">
    <source>
        <dbReference type="SAM" id="SignalP"/>
    </source>
</evidence>
<evidence type="ECO:0000313" key="13">
    <source>
        <dbReference type="Proteomes" id="UP001221757"/>
    </source>
</evidence>
<dbReference type="GO" id="GO:0004563">
    <property type="term" value="F:beta-N-acetylhexosaminidase activity"/>
    <property type="evidence" value="ECO:0007669"/>
    <property type="project" value="UniProtKB-EC"/>
</dbReference>
<dbReference type="AlphaFoldDB" id="A0AAD7D711"/>
<evidence type="ECO:0000256" key="4">
    <source>
        <dbReference type="ARBA" id="ARBA00022801"/>
    </source>
</evidence>
<accession>A0AAD7D711</accession>
<sequence length="546" mass="59420">MLYTKYAVFLAAIPRVLALWPIPRTLTTGTDFLRLSPTFTITVNVHDPPQDLLSAVSQTKTWAWFSDAGALKTAPVLPSLTLTLQNTLPVLSISAESVKDVLNRSEGYTLSIPSDGKPAVLSANSTLGLFRGLTTFSQFWYDLNGVTYTNVGPVSIVKDVPAYPYRGFMLDTARNFFPVSDIKRTLDAMSWVKINTFHWHIVDSQSFPLVLPDFPELAQKGAYSASEVYTPADVQDIVSYAAAEIDSPGHTAVIATSHPEHIACSQASPWSTFANEPPAGQLRLASPATVNFTASLFTAAAQVLPSKHFSTGGDELNTACYVQDAQTQADLKASGHTLEQALNVFTEATHGALAKLGKTPVVWEEMVLEHNLTLSKDTVVMSVTWVWISSQNAALVAAKNFQIVHSPSDYFYLDCGAGEWIGKDPTGTPPEIAGVTPSNVAEVVHLRPPRQYNCRPSAPSSRRATTLVDRAVRRAEPRLDRVAARRTSAEIFWTGAKGPDGSALDGTEALPRLHDLRYRMVQRGVGAIALQPQWCALRPQLCNLDS</sequence>
<comment type="caution">
    <text evidence="12">The sequence shown here is derived from an EMBL/GenBank/DDBJ whole genome shotgun (WGS) entry which is preliminary data.</text>
</comment>
<dbReference type="InterPro" id="IPR015883">
    <property type="entry name" value="Glyco_hydro_20_cat"/>
</dbReference>